<feature type="domain" description="Metallo-beta-lactamase" evidence="1">
    <location>
        <begin position="20"/>
        <end position="211"/>
    </location>
</feature>
<reference evidence="2 3" key="1">
    <citation type="submission" date="2020-03" db="EMBL/GenBank/DDBJ databases">
        <authorList>
            <person name="Sun Q."/>
        </authorList>
    </citation>
    <scope>NUCLEOTIDE SEQUENCE [LARGE SCALE GENOMIC DNA]</scope>
    <source>
        <strain evidence="2 3">KACC 21451</strain>
    </source>
</reference>
<gene>
    <name evidence="2" type="ORF">GWK17_16125</name>
</gene>
<evidence type="ECO:0000313" key="2">
    <source>
        <dbReference type="EMBL" id="NKE06977.1"/>
    </source>
</evidence>
<keyword evidence="2" id="KW-0378">Hydrolase</keyword>
<dbReference type="SUPFAM" id="SSF56281">
    <property type="entry name" value="Metallo-hydrolase/oxidoreductase"/>
    <property type="match status" value="1"/>
</dbReference>
<dbReference type="RefSeq" id="WP_167833382.1">
    <property type="nucleotide sequence ID" value="NZ_JAAVUM010000011.1"/>
</dbReference>
<dbReference type="CDD" id="cd07721">
    <property type="entry name" value="yflN-like_MBL-fold"/>
    <property type="match status" value="1"/>
</dbReference>
<organism evidence="2 3">
    <name type="scientific">Mesobacillus selenatarsenatis</name>
    <dbReference type="NCBI Taxonomy" id="388741"/>
    <lineage>
        <taxon>Bacteria</taxon>
        <taxon>Bacillati</taxon>
        <taxon>Bacillota</taxon>
        <taxon>Bacilli</taxon>
        <taxon>Bacillales</taxon>
        <taxon>Bacillaceae</taxon>
        <taxon>Mesobacillus</taxon>
    </lineage>
</organism>
<evidence type="ECO:0000259" key="1">
    <source>
        <dbReference type="SMART" id="SM00849"/>
    </source>
</evidence>
<dbReference type="SMART" id="SM00849">
    <property type="entry name" value="Lactamase_B"/>
    <property type="match status" value="1"/>
</dbReference>
<dbReference type="PANTHER" id="PTHR42951">
    <property type="entry name" value="METALLO-BETA-LACTAMASE DOMAIN-CONTAINING"/>
    <property type="match status" value="1"/>
</dbReference>
<dbReference type="Pfam" id="PF00753">
    <property type="entry name" value="Lactamase_B"/>
    <property type="match status" value="1"/>
</dbReference>
<dbReference type="GO" id="GO:0016787">
    <property type="term" value="F:hydrolase activity"/>
    <property type="evidence" value="ECO:0007669"/>
    <property type="project" value="UniProtKB-KW"/>
</dbReference>
<dbReference type="PANTHER" id="PTHR42951:SF9">
    <property type="entry name" value="METAL-DEPENDENT HYDROLASE"/>
    <property type="match status" value="1"/>
</dbReference>
<dbReference type="Gene3D" id="3.60.15.10">
    <property type="entry name" value="Ribonuclease Z/Hydroxyacylglutathione hydrolase-like"/>
    <property type="match status" value="1"/>
</dbReference>
<dbReference type="Proteomes" id="UP000587942">
    <property type="component" value="Unassembled WGS sequence"/>
</dbReference>
<name>A0A846TNV1_9BACI</name>
<dbReference type="EMBL" id="JAAVUM010000011">
    <property type="protein sequence ID" value="NKE06977.1"/>
    <property type="molecule type" value="Genomic_DNA"/>
</dbReference>
<evidence type="ECO:0000313" key="3">
    <source>
        <dbReference type="Proteomes" id="UP000587942"/>
    </source>
</evidence>
<sequence>MRVIKEGYLYQLTFMPRVFPVNCYFIEEEDGLTLIDAALPNSAKAILQAAEKIGKEIKRIVLTHAHGDHIGALDELKAKLDVPVYISARDSRLLAGDTSLDSTEPQTPIRGGIPKNIKTRPDILMKEGDEIGSLRAISTPGHTPGSMSFIDQRTNILIAGDAFQTRGGTAVSGVTIPWFPFPAMATWNKDTALQSARKIMELKPALLAVGHGELLRNPAAYIEKAIHKAEEAFTK</sequence>
<dbReference type="InterPro" id="IPR001279">
    <property type="entry name" value="Metallo-B-lactamas"/>
</dbReference>
<dbReference type="AlphaFoldDB" id="A0A846TNV1"/>
<dbReference type="InterPro" id="IPR050855">
    <property type="entry name" value="NDM-1-like"/>
</dbReference>
<accession>A0A846TNV1</accession>
<protein>
    <submittedName>
        <fullName evidence="2">MBL fold metallo-hydrolase</fullName>
    </submittedName>
</protein>
<comment type="caution">
    <text evidence="2">The sequence shown here is derived from an EMBL/GenBank/DDBJ whole genome shotgun (WGS) entry which is preliminary data.</text>
</comment>
<proteinExistence type="predicted"/>
<dbReference type="InterPro" id="IPR036866">
    <property type="entry name" value="RibonucZ/Hydroxyglut_hydro"/>
</dbReference>